<dbReference type="EMBL" id="CP012176">
    <property type="protein sequence ID" value="AKV83899.1"/>
    <property type="molecule type" value="Genomic_DNA"/>
</dbReference>
<sequence>MDKKTVSFRIKYEILDEITRLMPETGAKNMSEFVINALMECLNDEECMKSFDEKMLKQGFSQF</sequence>
<dbReference type="OrthoDB" id="382203at2157"/>
<evidence type="ECO:0000313" key="9">
    <source>
        <dbReference type="Proteomes" id="UP000061362"/>
    </source>
</evidence>
<dbReference type="Proteomes" id="UP000056255">
    <property type="component" value="Chromosome"/>
</dbReference>
<dbReference type="EMBL" id="CP012174">
    <property type="protein sequence ID" value="AKV79423.1"/>
    <property type="molecule type" value="Genomic_DNA"/>
</dbReference>
<protein>
    <recommendedName>
        <fullName evidence="13">CopG family transcriptional regulator</fullName>
    </recommendedName>
</protein>
<evidence type="ECO:0000313" key="7">
    <source>
        <dbReference type="Proteomes" id="UP000029084"/>
    </source>
</evidence>
<evidence type="ECO:0000313" key="11">
    <source>
        <dbReference type="Proteomes" id="UP000062475"/>
    </source>
</evidence>
<evidence type="ECO:0000313" key="10">
    <source>
        <dbReference type="Proteomes" id="UP000062398"/>
    </source>
</evidence>
<dbReference type="GeneID" id="91756518"/>
<gene>
    <name evidence="1" type="ORF">HA72_1986</name>
    <name evidence="2" type="ORF">MsedA_2036</name>
    <name evidence="3" type="ORF">MsedB_2038</name>
    <name evidence="4" type="ORF">MsedC_2036</name>
    <name evidence="5" type="ORF">MsedD_2037</name>
    <name evidence="6" type="ORF">MsedE_2037</name>
</gene>
<name>A0A088E6R9_9CREN</name>
<evidence type="ECO:0008006" key="13">
    <source>
        <dbReference type="Google" id="ProtNLM"/>
    </source>
</evidence>
<proteinExistence type="predicted"/>
<evidence type="ECO:0000313" key="6">
    <source>
        <dbReference type="EMBL" id="AKV83899.1"/>
    </source>
</evidence>
<dbReference type="Proteomes" id="UP000062398">
    <property type="component" value="Chromosome"/>
</dbReference>
<evidence type="ECO:0000313" key="12">
    <source>
        <dbReference type="Proteomes" id="UP000068832"/>
    </source>
</evidence>
<organism evidence="1 7">
    <name type="scientific">Metallosphaera sedula</name>
    <dbReference type="NCBI Taxonomy" id="43687"/>
    <lineage>
        <taxon>Archaea</taxon>
        <taxon>Thermoproteota</taxon>
        <taxon>Thermoprotei</taxon>
        <taxon>Sulfolobales</taxon>
        <taxon>Sulfolobaceae</taxon>
        <taxon>Metallosphaera</taxon>
    </lineage>
</organism>
<dbReference type="RefSeq" id="WP_012021913.1">
    <property type="nucleotide sequence ID" value="NZ_AP019770.1"/>
</dbReference>
<evidence type="ECO:0000313" key="4">
    <source>
        <dbReference type="EMBL" id="AKV79423.1"/>
    </source>
</evidence>
<dbReference type="EMBL" id="CP008822">
    <property type="protein sequence ID" value="AIM28109.1"/>
    <property type="molecule type" value="Genomic_DNA"/>
</dbReference>
<dbReference type="PATRIC" id="fig|43687.5.peg.2144"/>
<evidence type="ECO:0000313" key="8">
    <source>
        <dbReference type="Proteomes" id="UP000056255"/>
    </source>
</evidence>
<dbReference type="EMBL" id="CP012173">
    <property type="protein sequence ID" value="AKV77173.1"/>
    <property type="molecule type" value="Genomic_DNA"/>
</dbReference>
<evidence type="ECO:0000313" key="5">
    <source>
        <dbReference type="EMBL" id="AKV81668.1"/>
    </source>
</evidence>
<dbReference type="Proteomes" id="UP000061362">
    <property type="component" value="Chromosome"/>
</dbReference>
<dbReference type="EMBL" id="CP012172">
    <property type="protein sequence ID" value="AKV74935.1"/>
    <property type="molecule type" value="Genomic_DNA"/>
</dbReference>
<reference evidence="1 7" key="1">
    <citation type="journal article" date="2014" name="J. Bacteriol.">
        <title>Role of an Archaeal PitA Transporter in the Copper and Arsenic Resistance of Metallosphaera sedula, an Extreme Thermoacidophile.</title>
        <authorList>
            <person name="McCarthy S."/>
            <person name="Ai C."/>
            <person name="Wheaton G."/>
            <person name="Tevatia R."/>
            <person name="Eckrich V."/>
            <person name="Kelly R."/>
            <person name="Blum P."/>
        </authorList>
    </citation>
    <scope>NUCLEOTIDE SEQUENCE [LARGE SCALE GENOMIC DNA]</scope>
    <source>
        <strain evidence="1 7">CuR1</strain>
    </source>
</reference>
<dbReference type="Proteomes" id="UP000062475">
    <property type="component" value="Chromosome"/>
</dbReference>
<accession>A0A088E6R9</accession>
<reference evidence="6 8" key="3">
    <citation type="submission" date="2015-07" db="EMBL/GenBank/DDBJ databases">
        <title>Physiological, transcriptional responses and genome re-sequencing of acid resistant extremely thermoacidophilic Metallosphaera sedula SARC-M1.</title>
        <authorList>
            <person name="Ai C."/>
            <person name="McCarthy S."/>
            <person name="Eckrich V."/>
            <person name="Rudrappa D."/>
            <person name="Qiu G."/>
            <person name="Blum P."/>
        </authorList>
    </citation>
    <scope>NUCLEOTIDE SEQUENCE [LARGE SCALE GENOMIC DNA]</scope>
    <source>
        <strain evidence="6 8">SARC-M1</strain>
    </source>
</reference>
<dbReference type="Proteomes" id="UP000029084">
    <property type="component" value="Chromosome"/>
</dbReference>
<evidence type="ECO:0000313" key="3">
    <source>
        <dbReference type="EMBL" id="AKV77173.1"/>
    </source>
</evidence>
<dbReference type="EMBL" id="CP012175">
    <property type="protein sequence ID" value="AKV81668.1"/>
    <property type="molecule type" value="Genomic_DNA"/>
</dbReference>
<reference evidence="9 10" key="2">
    <citation type="journal article" date="2015" name="Genome Announc.">
        <title>Complete Genome Sequences of Evolved Arsenate-Resistant Metallosphaera sedula Strains.</title>
        <authorList>
            <person name="Ai C."/>
            <person name="McCarthy S."/>
            <person name="Schackwitz W."/>
            <person name="Martin J."/>
            <person name="Lipzen A."/>
            <person name="Blum P."/>
        </authorList>
    </citation>
    <scope>NUCLEOTIDE SEQUENCE [LARGE SCALE GENOMIC DNA]</scope>
    <source>
        <strain evidence="4 10">ARS120-1</strain>
        <strain evidence="5 9">ARS120-2</strain>
        <strain evidence="2 12">ARS50-1</strain>
        <strain evidence="3 11">ARS50-2</strain>
    </source>
</reference>
<dbReference type="Proteomes" id="UP000068832">
    <property type="component" value="Chromosome"/>
</dbReference>
<evidence type="ECO:0000313" key="2">
    <source>
        <dbReference type="EMBL" id="AKV74935.1"/>
    </source>
</evidence>
<dbReference type="AlphaFoldDB" id="A0A088E6R9"/>
<evidence type="ECO:0000313" key="1">
    <source>
        <dbReference type="EMBL" id="AIM28109.1"/>
    </source>
</evidence>